<feature type="domain" description="Activator of Hsp90 ATPase homologue 1/2-like C-terminal" evidence="2">
    <location>
        <begin position="25"/>
        <end position="136"/>
    </location>
</feature>
<evidence type="ECO:0000313" key="4">
    <source>
        <dbReference type="Proteomes" id="UP001595818"/>
    </source>
</evidence>
<comment type="similarity">
    <text evidence="1">Belongs to the AHA1 family.</text>
</comment>
<evidence type="ECO:0000259" key="2">
    <source>
        <dbReference type="Pfam" id="PF08327"/>
    </source>
</evidence>
<dbReference type="EMBL" id="JBHSJJ010000002">
    <property type="protein sequence ID" value="MFC4871051.1"/>
    <property type="molecule type" value="Genomic_DNA"/>
</dbReference>
<dbReference type="Pfam" id="PF08327">
    <property type="entry name" value="AHSA1"/>
    <property type="match status" value="2"/>
</dbReference>
<gene>
    <name evidence="3" type="ORF">ACFPFU_05090</name>
</gene>
<name>A0ABV9SXD4_9BACT</name>
<dbReference type="RefSeq" id="WP_377062164.1">
    <property type="nucleotide sequence ID" value="NZ_JBHSJJ010000002.1"/>
</dbReference>
<dbReference type="CDD" id="cd08899">
    <property type="entry name" value="SRPBCC_CalC_Aha1-like_6"/>
    <property type="match status" value="1"/>
</dbReference>
<proteinExistence type="inferred from homology"/>
<accession>A0ABV9SXD4</accession>
<protein>
    <submittedName>
        <fullName evidence="3">SRPBCC domain-containing protein</fullName>
    </submittedName>
</protein>
<organism evidence="3 4">
    <name type="scientific">Negadavirga shengliensis</name>
    <dbReference type="NCBI Taxonomy" id="1389218"/>
    <lineage>
        <taxon>Bacteria</taxon>
        <taxon>Pseudomonadati</taxon>
        <taxon>Bacteroidota</taxon>
        <taxon>Cytophagia</taxon>
        <taxon>Cytophagales</taxon>
        <taxon>Cyclobacteriaceae</taxon>
        <taxon>Negadavirga</taxon>
    </lineage>
</organism>
<dbReference type="CDD" id="cd07814">
    <property type="entry name" value="SRPBCC_CalC_Aha1-like"/>
    <property type="match status" value="1"/>
</dbReference>
<dbReference type="SUPFAM" id="SSF55961">
    <property type="entry name" value="Bet v1-like"/>
    <property type="match status" value="2"/>
</dbReference>
<dbReference type="InterPro" id="IPR023393">
    <property type="entry name" value="START-like_dom_sf"/>
</dbReference>
<reference evidence="4" key="1">
    <citation type="journal article" date="2019" name="Int. J. Syst. Evol. Microbiol.">
        <title>The Global Catalogue of Microorganisms (GCM) 10K type strain sequencing project: providing services to taxonomists for standard genome sequencing and annotation.</title>
        <authorList>
            <consortium name="The Broad Institute Genomics Platform"/>
            <consortium name="The Broad Institute Genome Sequencing Center for Infectious Disease"/>
            <person name="Wu L."/>
            <person name="Ma J."/>
        </authorList>
    </citation>
    <scope>NUCLEOTIDE SEQUENCE [LARGE SCALE GENOMIC DNA]</scope>
    <source>
        <strain evidence="4">CGMCC 4.7466</strain>
    </source>
</reference>
<feature type="domain" description="Activator of Hsp90 ATPase homologue 1/2-like C-terminal" evidence="2">
    <location>
        <begin position="184"/>
        <end position="305"/>
    </location>
</feature>
<sequence length="319" mass="36967">MENQLGKISKESDGFKVVFKREFKHPIDKVWNAITNPEELKFWFTDIEMDFRPGGKITIQFRDKDKTKSYGEIVSIEPPTKFVWSWEGELAVWELEALDDGTTRLTFSYSKIADDFAISVAAGFHDLLDQLHQRLEGSEEILPFGAEENDPSLFPVRIRYTAYVYDHYPEVLKYQPVVVEKTVNAPVDKVWEALTDKEQMKQWYFEVDDFKPEKGFRFKFAGQGLKGQQYIHRCTVTEVIPNKKLQYSWQYEGFPGYSLVTFNLSQTDTGTEVKLTHYGLETFPQDNHDFAKANFMAGWNELIGKSLPGFCGKQVSPDR</sequence>
<keyword evidence="4" id="KW-1185">Reference proteome</keyword>
<comment type="caution">
    <text evidence="3">The sequence shown here is derived from an EMBL/GenBank/DDBJ whole genome shotgun (WGS) entry which is preliminary data.</text>
</comment>
<evidence type="ECO:0000313" key="3">
    <source>
        <dbReference type="EMBL" id="MFC4871051.1"/>
    </source>
</evidence>
<dbReference type="Proteomes" id="UP001595818">
    <property type="component" value="Unassembled WGS sequence"/>
</dbReference>
<dbReference type="InterPro" id="IPR013538">
    <property type="entry name" value="ASHA1/2-like_C"/>
</dbReference>
<dbReference type="Gene3D" id="3.30.530.20">
    <property type="match status" value="2"/>
</dbReference>
<evidence type="ECO:0000256" key="1">
    <source>
        <dbReference type="ARBA" id="ARBA00006817"/>
    </source>
</evidence>